<dbReference type="RefSeq" id="WP_054968037.1">
    <property type="nucleotide sequence ID" value="NZ_LJCO01000019.1"/>
</dbReference>
<feature type="domain" description="Major facilitator superfamily (MFS) profile" evidence="7">
    <location>
        <begin position="21"/>
        <end position="452"/>
    </location>
</feature>
<feature type="transmembrane region" description="Helical" evidence="6">
    <location>
        <begin position="381"/>
        <end position="400"/>
    </location>
</feature>
<dbReference type="PATRIC" id="fig|471514.4.peg.3117"/>
<keyword evidence="4 6" id="KW-1133">Transmembrane helix</keyword>
<evidence type="ECO:0000313" key="8">
    <source>
        <dbReference type="EMBL" id="KPV44931.1"/>
    </source>
</evidence>
<evidence type="ECO:0000256" key="1">
    <source>
        <dbReference type="ARBA" id="ARBA00004651"/>
    </source>
</evidence>
<feature type="transmembrane region" description="Helical" evidence="6">
    <location>
        <begin position="406"/>
        <end position="425"/>
    </location>
</feature>
<dbReference type="InterPro" id="IPR011701">
    <property type="entry name" value="MFS"/>
</dbReference>
<keyword evidence="2" id="KW-0813">Transport</keyword>
<evidence type="ECO:0000256" key="2">
    <source>
        <dbReference type="ARBA" id="ARBA00022448"/>
    </source>
</evidence>
<feature type="transmembrane region" description="Helical" evidence="6">
    <location>
        <begin position="309"/>
        <end position="328"/>
    </location>
</feature>
<dbReference type="CDD" id="cd06174">
    <property type="entry name" value="MFS"/>
    <property type="match status" value="1"/>
</dbReference>
<dbReference type="STRING" id="471514.AN477_04805"/>
<dbReference type="InterPro" id="IPR020846">
    <property type="entry name" value="MFS_dom"/>
</dbReference>
<feature type="transmembrane region" description="Helical" evidence="6">
    <location>
        <begin position="88"/>
        <end position="106"/>
    </location>
</feature>
<dbReference type="InterPro" id="IPR051337">
    <property type="entry name" value="OPA_Antiporter"/>
</dbReference>
<feature type="transmembrane region" description="Helical" evidence="6">
    <location>
        <begin position="112"/>
        <end position="133"/>
    </location>
</feature>
<dbReference type="AlphaFoldDB" id="A0A0P9GUI8"/>
<comment type="caution">
    <text evidence="8">The sequence shown here is derived from an EMBL/GenBank/DDBJ whole genome shotgun (WGS) entry which is preliminary data.</text>
</comment>
<evidence type="ECO:0000256" key="3">
    <source>
        <dbReference type="ARBA" id="ARBA00022692"/>
    </source>
</evidence>
<evidence type="ECO:0000259" key="7">
    <source>
        <dbReference type="PROSITE" id="PS50850"/>
    </source>
</evidence>
<evidence type="ECO:0000313" key="9">
    <source>
        <dbReference type="Proteomes" id="UP000050482"/>
    </source>
</evidence>
<reference evidence="8 9" key="1">
    <citation type="submission" date="2015-09" db="EMBL/GenBank/DDBJ databases">
        <title>Draft genome sequence of Alicyclobacillus ferrooxydans DSM 22381.</title>
        <authorList>
            <person name="Hemp J."/>
        </authorList>
    </citation>
    <scope>NUCLEOTIDE SEQUENCE [LARGE SCALE GENOMIC DNA]</scope>
    <source>
        <strain evidence="8 9">TC-34</strain>
    </source>
</reference>
<name>A0A0P9GUI8_9BACL</name>
<dbReference type="GO" id="GO:0061513">
    <property type="term" value="F:glucose 6-phosphate:phosphate antiporter activity"/>
    <property type="evidence" value="ECO:0007669"/>
    <property type="project" value="TreeGrafter"/>
</dbReference>
<evidence type="ECO:0000256" key="6">
    <source>
        <dbReference type="SAM" id="Phobius"/>
    </source>
</evidence>
<dbReference type="Pfam" id="PF07690">
    <property type="entry name" value="MFS_1"/>
    <property type="match status" value="1"/>
</dbReference>
<keyword evidence="5 6" id="KW-0472">Membrane</keyword>
<evidence type="ECO:0000256" key="4">
    <source>
        <dbReference type="ARBA" id="ARBA00022989"/>
    </source>
</evidence>
<organism evidence="8 9">
    <name type="scientific">Alicyclobacillus ferrooxydans</name>
    <dbReference type="NCBI Taxonomy" id="471514"/>
    <lineage>
        <taxon>Bacteria</taxon>
        <taxon>Bacillati</taxon>
        <taxon>Bacillota</taxon>
        <taxon>Bacilli</taxon>
        <taxon>Bacillales</taxon>
        <taxon>Alicyclobacillaceae</taxon>
        <taxon>Alicyclobacillus</taxon>
    </lineage>
</organism>
<keyword evidence="9" id="KW-1185">Reference proteome</keyword>
<evidence type="ECO:0000256" key="5">
    <source>
        <dbReference type="ARBA" id="ARBA00023136"/>
    </source>
</evidence>
<gene>
    <name evidence="8" type="ORF">AN477_04805</name>
</gene>
<dbReference type="GO" id="GO:0035435">
    <property type="term" value="P:phosphate ion transmembrane transport"/>
    <property type="evidence" value="ECO:0007669"/>
    <property type="project" value="TreeGrafter"/>
</dbReference>
<dbReference type="Proteomes" id="UP000050482">
    <property type="component" value="Unassembled WGS sequence"/>
</dbReference>
<feature type="transmembrane region" description="Helical" evidence="6">
    <location>
        <begin position="20"/>
        <end position="37"/>
    </location>
</feature>
<dbReference type="PANTHER" id="PTHR43826:SF3">
    <property type="entry name" value="GLUCOSE-6-PHOSPHATE EXCHANGER SLC37A4"/>
    <property type="match status" value="1"/>
</dbReference>
<protein>
    <recommendedName>
        <fullName evidence="7">Major facilitator superfamily (MFS) profile domain-containing protein</fullName>
    </recommendedName>
</protein>
<dbReference type="Gene3D" id="1.20.1250.20">
    <property type="entry name" value="MFS general substrate transporter like domains"/>
    <property type="match status" value="2"/>
</dbReference>
<feature type="transmembrane region" description="Helical" evidence="6">
    <location>
        <begin position="243"/>
        <end position="265"/>
    </location>
</feature>
<keyword evidence="3 6" id="KW-0812">Transmembrane</keyword>
<proteinExistence type="predicted"/>
<feature type="transmembrane region" description="Helical" evidence="6">
    <location>
        <begin position="340"/>
        <end position="360"/>
    </location>
</feature>
<dbReference type="GO" id="GO:0005886">
    <property type="term" value="C:plasma membrane"/>
    <property type="evidence" value="ECO:0007669"/>
    <property type="project" value="UniProtKB-SubCell"/>
</dbReference>
<dbReference type="PANTHER" id="PTHR43826">
    <property type="entry name" value="GLUCOSE-6-PHOSPHATE EXCHANGER SLC37A4"/>
    <property type="match status" value="1"/>
</dbReference>
<feature type="transmembrane region" description="Helical" evidence="6">
    <location>
        <begin position="285"/>
        <end position="302"/>
    </location>
</feature>
<dbReference type="InterPro" id="IPR036259">
    <property type="entry name" value="MFS_trans_sf"/>
</dbReference>
<feature type="transmembrane region" description="Helical" evidence="6">
    <location>
        <begin position="178"/>
        <end position="196"/>
    </location>
</feature>
<comment type="subcellular location">
    <subcellularLocation>
        <location evidence="1">Cell membrane</location>
        <topology evidence="1">Multi-pass membrane protein</topology>
    </subcellularLocation>
</comment>
<dbReference type="SUPFAM" id="SSF103473">
    <property type="entry name" value="MFS general substrate transporter"/>
    <property type="match status" value="1"/>
</dbReference>
<dbReference type="OrthoDB" id="9783823at2"/>
<accession>A0A0P9GUI8</accession>
<dbReference type="EMBL" id="LJCO01000019">
    <property type="protein sequence ID" value="KPV44931.1"/>
    <property type="molecule type" value="Genomic_DNA"/>
</dbReference>
<sequence length="452" mass="49653">MNRPFYLRELRAYPVGGRRVWLLIVALMANIIANYESQMSSVVPLLLSDLHMTLKTYGLIVAVSTIAGAFSAYIAGRLSDRRGRVYTLVPSLFLSSLCVYAMVLVHSPMGLLLNRVILSLVEGSAVIATAGLVRDFSPRLGRAVAYAFWTFGPVGSSFVAAGLAGWTLPIWGTWQSQFWLNGTISLVLSFIVLFSISDISPQLRAEVIHSTASLVTVNGRRKPEQTHAGDPGRTRELLRAPHIWAHLLGITFWLSAYYTLTIFGSTMITQEFGYSAATAASIMKYFWLLNLVVMIAACYISDKLQLRKIVSFVGAVTTAATLIYFINMMGTHPSIGKIELTGAILGACMGIAYAPWMALFSENLEDIKASLQATGWGVFGLSVRVMVAILSVVAPIVVAALMGWTLWFWIVTVGEMLFIPSIFAMKGPWFVRPKLDSRLSVETPLEQQAFVE</sequence>
<feature type="transmembrane region" description="Helical" evidence="6">
    <location>
        <begin position="57"/>
        <end position="76"/>
    </location>
</feature>
<feature type="transmembrane region" description="Helical" evidence="6">
    <location>
        <begin position="145"/>
        <end position="166"/>
    </location>
</feature>
<dbReference type="PROSITE" id="PS50850">
    <property type="entry name" value="MFS"/>
    <property type="match status" value="1"/>
</dbReference>